<dbReference type="Proteomes" id="UP000059113">
    <property type="component" value="Plasmid"/>
</dbReference>
<proteinExistence type="predicted"/>
<reference evidence="1 2" key="1">
    <citation type="submission" date="2016-04" db="EMBL/GenBank/DDBJ databases">
        <title>The complete genome sequence of Erythrobacter atlanticus s21-N3.</title>
        <authorList>
            <person name="Wang W."/>
            <person name="Wang L."/>
            <person name="Zhuang L."/>
            <person name="Shao Z."/>
        </authorList>
    </citation>
    <scope>NUCLEOTIDE SEQUENCE [LARGE SCALE GENOMIC DNA]</scope>
    <source>
        <strain evidence="2">s21-N3</strain>
        <plasmid evidence="2">Plasmid</plasmid>
    </source>
</reference>
<sequence>MMLETAHVVAALHRLFEEQRAGLSTGAEDGMGQIIGQKETFAIANDADEYEAPRMGLVMRGAPRRLQ</sequence>
<protein>
    <submittedName>
        <fullName evidence="1">Uncharacterized protein</fullName>
    </submittedName>
</protein>
<name>A0A160HUM4_9SPHN</name>
<dbReference type="KEGG" id="ery:CP97_15001"/>
<evidence type="ECO:0000313" key="1">
    <source>
        <dbReference type="EMBL" id="ANC50693.1"/>
    </source>
</evidence>
<geneLocation type="plasmid" evidence="2"/>
<accession>A0A160HUM4</accession>
<keyword evidence="1" id="KW-0614">Plasmid</keyword>
<dbReference type="EMBL" id="CP015441">
    <property type="protein sequence ID" value="ANC50693.1"/>
    <property type="molecule type" value="Genomic_DNA"/>
</dbReference>
<gene>
    <name evidence="1" type="ORF">CP97_15001</name>
</gene>
<evidence type="ECO:0000313" key="2">
    <source>
        <dbReference type="Proteomes" id="UP000059113"/>
    </source>
</evidence>
<organism evidence="1 2">
    <name type="scientific">Aurantiacibacter atlanticus</name>
    <dbReference type="NCBI Taxonomy" id="1648404"/>
    <lineage>
        <taxon>Bacteria</taxon>
        <taxon>Pseudomonadati</taxon>
        <taxon>Pseudomonadota</taxon>
        <taxon>Alphaproteobacteria</taxon>
        <taxon>Sphingomonadales</taxon>
        <taxon>Erythrobacteraceae</taxon>
        <taxon>Aurantiacibacter</taxon>
    </lineage>
</organism>
<dbReference type="AlphaFoldDB" id="A0A160HUM4"/>
<keyword evidence="2" id="KW-1185">Reference proteome</keyword>